<sequence>MAGRDEVDPTRRLVASGERYREFALRYPQYYAVMFEGAAGAVNPCQATVDTMSDAFGALVALVRESMDAGVLADGDETDVAQQIWAAVHGAVSLEPARHRRLARPGRDLRPAAGDARAGARTRALAVLVVG</sequence>
<comment type="caution">
    <text evidence="4">The sequence shown here is derived from an EMBL/GenBank/DDBJ whole genome shotgun (WGS) entry which is preliminary data.</text>
</comment>
<feature type="domain" description="HTH-type transcriptional regulator MT1864/Rv1816-like C-terminal" evidence="3">
    <location>
        <begin position="13"/>
        <end position="103"/>
    </location>
</feature>
<dbReference type="InterPro" id="IPR025996">
    <property type="entry name" value="MT1864/Rv1816-like_C"/>
</dbReference>
<evidence type="ECO:0000313" key="4">
    <source>
        <dbReference type="EMBL" id="GMA87344.1"/>
    </source>
</evidence>
<evidence type="ECO:0000256" key="2">
    <source>
        <dbReference type="ARBA" id="ARBA00023163"/>
    </source>
</evidence>
<evidence type="ECO:0000259" key="3">
    <source>
        <dbReference type="Pfam" id="PF13305"/>
    </source>
</evidence>
<keyword evidence="1" id="KW-0805">Transcription regulation</keyword>
<dbReference type="EMBL" id="BSUZ01000001">
    <property type="protein sequence ID" value="GMA87344.1"/>
    <property type="molecule type" value="Genomic_DNA"/>
</dbReference>
<reference evidence="5" key="1">
    <citation type="journal article" date="2019" name="Int. J. Syst. Evol. Microbiol.">
        <title>The Global Catalogue of Microorganisms (GCM) 10K type strain sequencing project: providing services to taxonomists for standard genome sequencing and annotation.</title>
        <authorList>
            <consortium name="The Broad Institute Genomics Platform"/>
            <consortium name="The Broad Institute Genome Sequencing Center for Infectious Disease"/>
            <person name="Wu L."/>
            <person name="Ma J."/>
        </authorList>
    </citation>
    <scope>NUCLEOTIDE SEQUENCE [LARGE SCALE GENOMIC DNA]</scope>
    <source>
        <strain evidence="5">NBRC 108730</strain>
    </source>
</reference>
<keyword evidence="2" id="KW-0804">Transcription</keyword>
<dbReference type="Gene3D" id="1.10.357.10">
    <property type="entry name" value="Tetracycline Repressor, domain 2"/>
    <property type="match status" value="1"/>
</dbReference>
<protein>
    <recommendedName>
        <fullName evidence="3">HTH-type transcriptional regulator MT1864/Rv1816-like C-terminal domain-containing protein</fullName>
    </recommendedName>
</protein>
<gene>
    <name evidence="4" type="ORF">GCM10025868_25940</name>
</gene>
<evidence type="ECO:0000256" key="1">
    <source>
        <dbReference type="ARBA" id="ARBA00023015"/>
    </source>
</evidence>
<dbReference type="InterPro" id="IPR036271">
    <property type="entry name" value="Tet_transcr_reg_TetR-rel_C_sf"/>
</dbReference>
<accession>A0ABQ6JHN5</accession>
<proteinExistence type="predicted"/>
<dbReference type="SUPFAM" id="SSF48498">
    <property type="entry name" value="Tetracyclin repressor-like, C-terminal domain"/>
    <property type="match status" value="1"/>
</dbReference>
<dbReference type="Proteomes" id="UP001157017">
    <property type="component" value="Unassembled WGS sequence"/>
</dbReference>
<keyword evidence="5" id="KW-1185">Reference proteome</keyword>
<evidence type="ECO:0000313" key="5">
    <source>
        <dbReference type="Proteomes" id="UP001157017"/>
    </source>
</evidence>
<dbReference type="Pfam" id="PF13305">
    <property type="entry name" value="TetR_C_33"/>
    <property type="match status" value="1"/>
</dbReference>
<name>A0ABQ6JHN5_9ACTN</name>
<organism evidence="4 5">
    <name type="scientific">Angustibacter aerolatus</name>
    <dbReference type="NCBI Taxonomy" id="1162965"/>
    <lineage>
        <taxon>Bacteria</taxon>
        <taxon>Bacillati</taxon>
        <taxon>Actinomycetota</taxon>
        <taxon>Actinomycetes</taxon>
        <taxon>Kineosporiales</taxon>
        <taxon>Kineosporiaceae</taxon>
    </lineage>
</organism>